<proteinExistence type="predicted"/>
<dbReference type="InterPro" id="IPR053154">
    <property type="entry name" value="c-di-AMP_regulator"/>
</dbReference>
<dbReference type="EMBL" id="JARSBN010000011">
    <property type="protein sequence ID" value="MDG4717260.1"/>
    <property type="molecule type" value="Genomic_DNA"/>
</dbReference>
<dbReference type="PANTHER" id="PTHR37804:SF1">
    <property type="entry name" value="CDAA REGULATORY PROTEIN CDAR"/>
    <property type="match status" value="1"/>
</dbReference>
<keyword evidence="3" id="KW-1185">Reference proteome</keyword>
<keyword evidence="1" id="KW-0472">Membrane</keyword>
<dbReference type="Proteomes" id="UP001529085">
    <property type="component" value="Unassembled WGS sequence"/>
</dbReference>
<keyword evidence="1" id="KW-0812">Transmembrane</keyword>
<gene>
    <name evidence="2" type="ORF">P7122_15335</name>
</gene>
<accession>A0ABT6G5D9</accession>
<dbReference type="Gene3D" id="2.170.120.40">
    <property type="entry name" value="YbbR-like domain"/>
    <property type="match status" value="1"/>
</dbReference>
<dbReference type="Gene3D" id="2.170.120.30">
    <property type="match status" value="1"/>
</dbReference>
<reference evidence="2 3" key="1">
    <citation type="submission" date="2023-03" db="EMBL/GenBank/DDBJ databases">
        <title>Strain YYF002 represents a novel species in the genus Winogradskyella isolated from seawater.</title>
        <authorList>
            <person name="Fu Z.-Y."/>
        </authorList>
    </citation>
    <scope>NUCLEOTIDE SEQUENCE [LARGE SCALE GENOMIC DNA]</scope>
    <source>
        <strain evidence="2 3">YYF002</strain>
    </source>
</reference>
<keyword evidence="1" id="KW-1133">Transmembrane helix</keyword>
<evidence type="ECO:0000256" key="1">
    <source>
        <dbReference type="SAM" id="Phobius"/>
    </source>
</evidence>
<dbReference type="PANTHER" id="PTHR37804">
    <property type="entry name" value="CDAA REGULATORY PROTEIN CDAR"/>
    <property type="match status" value="1"/>
</dbReference>
<evidence type="ECO:0000313" key="2">
    <source>
        <dbReference type="EMBL" id="MDG4717260.1"/>
    </source>
</evidence>
<name>A0ABT6G5D9_9FLAO</name>
<evidence type="ECO:0000313" key="3">
    <source>
        <dbReference type="Proteomes" id="UP001529085"/>
    </source>
</evidence>
<comment type="caution">
    <text evidence="2">The sequence shown here is derived from an EMBL/GenBank/DDBJ whole genome shotgun (WGS) entry which is preliminary data.</text>
</comment>
<dbReference type="RefSeq" id="WP_278006681.1">
    <property type="nucleotide sequence ID" value="NZ_JARSBN010000011.1"/>
</dbReference>
<feature type="transmembrane region" description="Helical" evidence="1">
    <location>
        <begin position="21"/>
        <end position="38"/>
    </location>
</feature>
<evidence type="ECO:0008006" key="4">
    <source>
        <dbReference type="Google" id="ProtNLM"/>
    </source>
</evidence>
<protein>
    <recommendedName>
        <fullName evidence="4">YbbR-like protein</fullName>
    </recommendedName>
</protein>
<sequence length="318" mass="36247">MCSKKKANILEFLKKRNINRFGVFLGIAFVFLIFSKLSSDYNQPIKLKIKFTDLAEEIIIKSDSSSTIEAIVEAKGFALIPYIFNNTETISLNANEDVIVNENEFVFEVQKNNFLLEEQLGTSYKIRSLKPDLLHIAYSKRASKFVSVKLNSNVKYATGYDLYGNFTLSSDSVKIVGPTDKITGITSVITNELKLTEVNTDIKTNLKFNTIKDVEVFPKSINVEAKVKRFTEGKIDVPLTIVNKPENVLVNYFPKTVTLSYYVDLESFNSITPSEFSVECDYSLINSNQTYFVPKIAKKPKFIKRVNIKQKRIDFIRL</sequence>
<organism evidence="2 3">
    <name type="scientific">Winogradskyella marincola</name>
    <dbReference type="NCBI Taxonomy" id="3037795"/>
    <lineage>
        <taxon>Bacteria</taxon>
        <taxon>Pseudomonadati</taxon>
        <taxon>Bacteroidota</taxon>
        <taxon>Flavobacteriia</taxon>
        <taxon>Flavobacteriales</taxon>
        <taxon>Flavobacteriaceae</taxon>
        <taxon>Winogradskyella</taxon>
    </lineage>
</organism>